<evidence type="ECO:0000256" key="2">
    <source>
        <dbReference type="ARBA" id="ARBA00005262"/>
    </source>
</evidence>
<feature type="transmembrane region" description="Helical" evidence="7">
    <location>
        <begin position="147"/>
        <end position="165"/>
    </location>
</feature>
<evidence type="ECO:0000256" key="7">
    <source>
        <dbReference type="SAM" id="Phobius"/>
    </source>
</evidence>
<dbReference type="Proteomes" id="UP000514720">
    <property type="component" value="Chromosome"/>
</dbReference>
<evidence type="ECO:0000256" key="1">
    <source>
        <dbReference type="ARBA" id="ARBA00004651"/>
    </source>
</evidence>
<proteinExistence type="inferred from homology"/>
<evidence type="ECO:0000256" key="3">
    <source>
        <dbReference type="ARBA" id="ARBA00022475"/>
    </source>
</evidence>
<dbReference type="InterPro" id="IPR003370">
    <property type="entry name" value="Chromate_transpt"/>
</dbReference>
<evidence type="ECO:0000313" key="9">
    <source>
        <dbReference type="Proteomes" id="UP000514720"/>
    </source>
</evidence>
<dbReference type="InterPro" id="IPR052518">
    <property type="entry name" value="CHR_Transporter"/>
</dbReference>
<dbReference type="PANTHER" id="PTHR43663:SF1">
    <property type="entry name" value="CHROMATE TRANSPORTER"/>
    <property type="match status" value="1"/>
</dbReference>
<sequence>MDLLWKIFYSFLKTGTFGFGGGQATIPLIQEEVVEKHAWLTEEQFIDYLAMGNTLPGPIATKMSVIIGYDLGGYIGAAAALLGMLLPSTLAILILFQLFLEYKDTAFVKGMQAAAKPVVVVLIAGVAFSMARSSVFSGVDFATSRTWIVFGLFTVATILVLLNELVPSFNVHPALIIMVSLLIGGLFIR</sequence>
<organism evidence="8 9">
    <name type="scientific">Candidatus Xianfuyuplasma coldseepsis</name>
    <dbReference type="NCBI Taxonomy" id="2782163"/>
    <lineage>
        <taxon>Bacteria</taxon>
        <taxon>Bacillati</taxon>
        <taxon>Mycoplasmatota</taxon>
        <taxon>Mollicutes</taxon>
        <taxon>Candidatus Izemoplasmatales</taxon>
        <taxon>Candidatus Izemoplasmataceae</taxon>
        <taxon>Candidatus Xianfuyuplasma</taxon>
    </lineage>
</organism>
<dbReference type="AlphaFoldDB" id="A0A7L7KT68"/>
<gene>
    <name evidence="8" type="ORF">G4Z02_06915</name>
</gene>
<keyword evidence="9" id="KW-1185">Reference proteome</keyword>
<evidence type="ECO:0000256" key="4">
    <source>
        <dbReference type="ARBA" id="ARBA00022692"/>
    </source>
</evidence>
<evidence type="ECO:0000313" key="8">
    <source>
        <dbReference type="EMBL" id="QMS85482.1"/>
    </source>
</evidence>
<protein>
    <submittedName>
        <fullName evidence="8">Chromate transporter</fullName>
    </submittedName>
</protein>
<name>A0A7L7KT68_9MOLU</name>
<dbReference type="Pfam" id="PF02417">
    <property type="entry name" value="Chromate_transp"/>
    <property type="match status" value="1"/>
</dbReference>
<dbReference type="GO" id="GO:0015109">
    <property type="term" value="F:chromate transmembrane transporter activity"/>
    <property type="evidence" value="ECO:0007669"/>
    <property type="project" value="InterPro"/>
</dbReference>
<comment type="similarity">
    <text evidence="2">Belongs to the chromate ion transporter (CHR) (TC 2.A.51) family.</text>
</comment>
<keyword evidence="3" id="KW-1003">Cell membrane</keyword>
<evidence type="ECO:0000256" key="6">
    <source>
        <dbReference type="ARBA" id="ARBA00023136"/>
    </source>
</evidence>
<comment type="subcellular location">
    <subcellularLocation>
        <location evidence="1">Cell membrane</location>
        <topology evidence="1">Multi-pass membrane protein</topology>
    </subcellularLocation>
</comment>
<dbReference type="PANTHER" id="PTHR43663">
    <property type="entry name" value="CHROMATE TRANSPORT PROTEIN-RELATED"/>
    <property type="match status" value="1"/>
</dbReference>
<feature type="transmembrane region" description="Helical" evidence="7">
    <location>
        <begin position="171"/>
        <end position="188"/>
    </location>
</feature>
<keyword evidence="6 7" id="KW-0472">Membrane</keyword>
<feature type="transmembrane region" description="Helical" evidence="7">
    <location>
        <begin position="118"/>
        <end position="135"/>
    </location>
</feature>
<evidence type="ECO:0000256" key="5">
    <source>
        <dbReference type="ARBA" id="ARBA00022989"/>
    </source>
</evidence>
<reference evidence="8 9" key="1">
    <citation type="submission" date="2020-02" db="EMBL/GenBank/DDBJ databases">
        <authorList>
            <person name="Zheng R.K."/>
            <person name="Sun C.M."/>
        </authorList>
    </citation>
    <scope>NUCLEOTIDE SEQUENCE [LARGE SCALE GENOMIC DNA]</scope>
    <source>
        <strain evidence="9">zrk13</strain>
    </source>
</reference>
<dbReference type="RefSeq" id="WP_258877278.1">
    <property type="nucleotide sequence ID" value="NZ_CP048914.1"/>
</dbReference>
<accession>A0A7L7KT68</accession>
<dbReference type="GO" id="GO:0005886">
    <property type="term" value="C:plasma membrane"/>
    <property type="evidence" value="ECO:0007669"/>
    <property type="project" value="UniProtKB-SubCell"/>
</dbReference>
<feature type="transmembrane region" description="Helical" evidence="7">
    <location>
        <begin position="71"/>
        <end position="98"/>
    </location>
</feature>
<dbReference type="KEGG" id="xcl:G4Z02_06915"/>
<keyword evidence="4 7" id="KW-0812">Transmembrane</keyword>
<keyword evidence="5 7" id="KW-1133">Transmembrane helix</keyword>
<dbReference type="EMBL" id="CP048914">
    <property type="protein sequence ID" value="QMS85482.1"/>
    <property type="molecule type" value="Genomic_DNA"/>
</dbReference>